<sequence length="338" mass="38371">MFLLSPRASFRTVRYCELDLPPYAMDPKPITWQTYPAVRLPIAGRDAPSCDHCKREGTTETLKRCGGCSTMLYCSRECQKAAWPTHKNHCRRPQNESDDSEVGLVVPPSPLNVAKMVLEWFSTHIETFKILTNSTIQMAGGNAHALSMSRAIVCILSMRQNWDGNPATPFLLISFKLTHRDDADMLKGQWDDLMVSRKKSEEGYNVAQNPRMAGIIPIVIDVMENDGFVVNNYMPVFHTRLADDTTLPPPIGIALAGMVLQSRRCLNSGLVYSETKESSEEDVIMNIGRYMRRGKKWKWVKHRKDDPELKEIWAQTVALTRGMTPPQAWTIYSDWMGM</sequence>
<dbReference type="Gene3D" id="6.10.140.2220">
    <property type="match status" value="1"/>
</dbReference>
<dbReference type="PROSITE" id="PS50865">
    <property type="entry name" value="ZF_MYND_2"/>
    <property type="match status" value="1"/>
</dbReference>
<feature type="domain" description="MYND-type" evidence="5">
    <location>
        <begin position="50"/>
        <end position="90"/>
    </location>
</feature>
<dbReference type="EMBL" id="KZ857389">
    <property type="protein sequence ID" value="RDX52809.1"/>
    <property type="molecule type" value="Genomic_DNA"/>
</dbReference>
<dbReference type="AlphaFoldDB" id="A0A371DJU8"/>
<evidence type="ECO:0000313" key="7">
    <source>
        <dbReference type="Proteomes" id="UP000256964"/>
    </source>
</evidence>
<keyword evidence="1" id="KW-0479">Metal-binding</keyword>
<evidence type="ECO:0000256" key="4">
    <source>
        <dbReference type="PROSITE-ProRule" id="PRU00134"/>
    </source>
</evidence>
<proteinExistence type="predicted"/>
<evidence type="ECO:0000256" key="2">
    <source>
        <dbReference type="ARBA" id="ARBA00022771"/>
    </source>
</evidence>
<keyword evidence="3" id="KW-0862">Zinc</keyword>
<dbReference type="OrthoDB" id="2733483at2759"/>
<dbReference type="Proteomes" id="UP000256964">
    <property type="component" value="Unassembled WGS sequence"/>
</dbReference>
<name>A0A371DJU8_9APHY</name>
<evidence type="ECO:0000259" key="5">
    <source>
        <dbReference type="PROSITE" id="PS50865"/>
    </source>
</evidence>
<gene>
    <name evidence="6" type="ORF">OH76DRAFT_127247</name>
</gene>
<evidence type="ECO:0000313" key="6">
    <source>
        <dbReference type="EMBL" id="RDX52809.1"/>
    </source>
</evidence>
<reference evidence="6 7" key="1">
    <citation type="journal article" date="2018" name="Biotechnol. Biofuels">
        <title>Integrative visual omics of the white-rot fungus Polyporus brumalis exposes the biotechnological potential of its oxidative enzymes for delignifying raw plant biomass.</title>
        <authorList>
            <person name="Miyauchi S."/>
            <person name="Rancon A."/>
            <person name="Drula E."/>
            <person name="Hage H."/>
            <person name="Chaduli D."/>
            <person name="Favel A."/>
            <person name="Grisel S."/>
            <person name="Henrissat B."/>
            <person name="Herpoel-Gimbert I."/>
            <person name="Ruiz-Duenas F.J."/>
            <person name="Chevret D."/>
            <person name="Hainaut M."/>
            <person name="Lin J."/>
            <person name="Wang M."/>
            <person name="Pangilinan J."/>
            <person name="Lipzen A."/>
            <person name="Lesage-Meessen L."/>
            <person name="Navarro D."/>
            <person name="Riley R."/>
            <person name="Grigoriev I.V."/>
            <person name="Zhou S."/>
            <person name="Raouche S."/>
            <person name="Rosso M.N."/>
        </authorList>
    </citation>
    <scope>NUCLEOTIDE SEQUENCE [LARGE SCALE GENOMIC DNA]</scope>
    <source>
        <strain evidence="6 7">BRFM 1820</strain>
    </source>
</reference>
<dbReference type="PROSITE" id="PS01360">
    <property type="entry name" value="ZF_MYND_1"/>
    <property type="match status" value="1"/>
</dbReference>
<evidence type="ECO:0000256" key="1">
    <source>
        <dbReference type="ARBA" id="ARBA00022723"/>
    </source>
</evidence>
<dbReference type="GO" id="GO:0008270">
    <property type="term" value="F:zinc ion binding"/>
    <property type="evidence" value="ECO:0007669"/>
    <property type="project" value="UniProtKB-KW"/>
</dbReference>
<dbReference type="SUPFAM" id="SSF144232">
    <property type="entry name" value="HIT/MYND zinc finger-like"/>
    <property type="match status" value="1"/>
</dbReference>
<organism evidence="6 7">
    <name type="scientific">Lentinus brumalis</name>
    <dbReference type="NCBI Taxonomy" id="2498619"/>
    <lineage>
        <taxon>Eukaryota</taxon>
        <taxon>Fungi</taxon>
        <taxon>Dikarya</taxon>
        <taxon>Basidiomycota</taxon>
        <taxon>Agaricomycotina</taxon>
        <taxon>Agaricomycetes</taxon>
        <taxon>Polyporales</taxon>
        <taxon>Polyporaceae</taxon>
        <taxon>Lentinus</taxon>
    </lineage>
</organism>
<evidence type="ECO:0000256" key="3">
    <source>
        <dbReference type="ARBA" id="ARBA00022833"/>
    </source>
</evidence>
<keyword evidence="7" id="KW-1185">Reference proteome</keyword>
<dbReference type="STRING" id="139420.A0A371DJU8"/>
<keyword evidence="2 4" id="KW-0863">Zinc-finger</keyword>
<accession>A0A371DJU8</accession>
<dbReference type="Pfam" id="PF01753">
    <property type="entry name" value="zf-MYND"/>
    <property type="match status" value="1"/>
</dbReference>
<dbReference type="InterPro" id="IPR002893">
    <property type="entry name" value="Znf_MYND"/>
</dbReference>
<protein>
    <recommendedName>
        <fullName evidence="5">MYND-type domain-containing protein</fullName>
    </recommendedName>
</protein>